<evidence type="ECO:0000256" key="2">
    <source>
        <dbReference type="SAM" id="MobiDB-lite"/>
    </source>
</evidence>
<dbReference type="Proteomes" id="UP000002066">
    <property type="component" value="Chromosome"/>
</dbReference>
<dbReference type="InterPro" id="IPR036412">
    <property type="entry name" value="HAD-like_sf"/>
</dbReference>
<dbReference type="Pfam" id="PF00702">
    <property type="entry name" value="Hydrolase"/>
    <property type="match status" value="1"/>
</dbReference>
<dbReference type="OrthoDB" id="9810501at2"/>
<reference evidence="3 4" key="1">
    <citation type="submission" date="2011-01" db="EMBL/GenBank/DDBJ databases">
        <title>Complete sequence of chromosome of Streptomyces flavogriseus ATCC 33331.</title>
        <authorList>
            <consortium name="US DOE Joint Genome Institute"/>
            <person name="Lucas S."/>
            <person name="Copeland A."/>
            <person name="Lapidus A."/>
            <person name="Cheng J.-F."/>
            <person name="Goodwin L."/>
            <person name="Pitluck S."/>
            <person name="Davenport K."/>
            <person name="Detter J.C."/>
            <person name="Han C."/>
            <person name="Tapia R."/>
            <person name="Land M."/>
            <person name="Hauser L."/>
            <person name="Kyrpides N."/>
            <person name="Ivanova N."/>
            <person name="Ovchinnikova G."/>
            <person name="Pagani I."/>
            <person name="Brumm P."/>
            <person name="Mead D."/>
            <person name="Woyke T."/>
        </authorList>
    </citation>
    <scope>NUCLEOTIDE SEQUENCE [LARGE SCALE GENOMIC DNA]</scope>
    <source>
        <strain evidence="4">ATCC 33331 / IAF-45CD</strain>
    </source>
</reference>
<proteinExistence type="predicted"/>
<sequence length="272" mass="28890">MKTIVFDTGETLVRDDRHWASWADWLGVPRHTVSALVGAAVAQGRDCTDALRVLRPGMDVGEAGHARAAAGRGEYLDETDLYPDVRPVLAELRTLGLRIVVAGDGTARAGELLRALDLPADLVVTSQEWGAAKPDWEFFARVLEVSGAEPEATLYVGDHPANDLFPAKSSGLRAAHIRRGPYGHWWADHPDVVEAADWRVGALTELPALLGGTGRRKALAAPSARPAPAVESTPPGEEPDRLPAETADLPEEAAGPPEEAAEEPAPPGPSRA</sequence>
<dbReference type="EMBL" id="CP002475">
    <property type="protein sequence ID" value="ADW05052.1"/>
    <property type="molecule type" value="Genomic_DNA"/>
</dbReference>
<dbReference type="SUPFAM" id="SSF56784">
    <property type="entry name" value="HAD-like"/>
    <property type="match status" value="1"/>
</dbReference>
<organism evidence="3 4">
    <name type="scientific">Streptomyces pratensis (strain ATCC 33331 / IAF-45CD)</name>
    <dbReference type="NCBI Taxonomy" id="591167"/>
    <lineage>
        <taxon>Bacteria</taxon>
        <taxon>Bacillati</taxon>
        <taxon>Actinomycetota</taxon>
        <taxon>Actinomycetes</taxon>
        <taxon>Kitasatosporales</taxon>
        <taxon>Streptomycetaceae</taxon>
        <taxon>Streptomyces</taxon>
    </lineage>
</organism>
<dbReference type="InterPro" id="IPR023214">
    <property type="entry name" value="HAD_sf"/>
</dbReference>
<evidence type="ECO:0000313" key="4">
    <source>
        <dbReference type="Proteomes" id="UP000002066"/>
    </source>
</evidence>
<name>A0A8D4BCE6_STRFA</name>
<feature type="compositionally biased region" description="Low complexity" evidence="2">
    <location>
        <begin position="219"/>
        <end position="229"/>
    </location>
</feature>
<dbReference type="GO" id="GO:0016787">
    <property type="term" value="F:hydrolase activity"/>
    <property type="evidence" value="ECO:0007669"/>
    <property type="project" value="UniProtKB-KW"/>
</dbReference>
<dbReference type="SFLD" id="SFLDG01129">
    <property type="entry name" value="C1.5:_HAD__Beta-PGM__Phosphata"/>
    <property type="match status" value="1"/>
</dbReference>
<gene>
    <name evidence="3" type="ordered locus">Sfla_3632</name>
</gene>
<dbReference type="NCBIfam" id="TIGR01549">
    <property type="entry name" value="HAD-SF-IA-v1"/>
    <property type="match status" value="1"/>
</dbReference>
<keyword evidence="1 3" id="KW-0378">Hydrolase</keyword>
<dbReference type="Gene3D" id="3.40.50.1000">
    <property type="entry name" value="HAD superfamily/HAD-like"/>
    <property type="match status" value="1"/>
</dbReference>
<dbReference type="InterPro" id="IPR006439">
    <property type="entry name" value="HAD-SF_hydro_IA"/>
</dbReference>
<evidence type="ECO:0000256" key="1">
    <source>
        <dbReference type="ARBA" id="ARBA00022801"/>
    </source>
</evidence>
<accession>A0A8D4BCE6</accession>
<dbReference type="InterPro" id="IPR051540">
    <property type="entry name" value="S-2-haloacid_dehalogenase"/>
</dbReference>
<dbReference type="AlphaFoldDB" id="A0A8D4BCE6"/>
<protein>
    <submittedName>
        <fullName evidence="3">HAD-superfamily hydrolase, subfamily IA, variant 1</fullName>
    </submittedName>
</protein>
<feature type="region of interest" description="Disordered" evidence="2">
    <location>
        <begin position="217"/>
        <end position="272"/>
    </location>
</feature>
<evidence type="ECO:0000313" key="3">
    <source>
        <dbReference type="EMBL" id="ADW05052.1"/>
    </source>
</evidence>
<dbReference type="SFLD" id="SFLDS00003">
    <property type="entry name" value="Haloacid_Dehalogenase"/>
    <property type="match status" value="1"/>
</dbReference>
<dbReference type="PANTHER" id="PTHR43316">
    <property type="entry name" value="HYDROLASE, HALOACID DELAHOGENASE-RELATED"/>
    <property type="match status" value="1"/>
</dbReference>
<dbReference type="KEGG" id="sfa:Sfla_3632"/>